<accession>A0A4Y2TXB3</accession>
<keyword evidence="3" id="KW-1185">Reference proteome</keyword>
<dbReference type="Proteomes" id="UP000499080">
    <property type="component" value="Unassembled WGS sequence"/>
</dbReference>
<organism evidence="2 3">
    <name type="scientific">Araneus ventricosus</name>
    <name type="common">Orbweaver spider</name>
    <name type="synonym">Epeira ventricosa</name>
    <dbReference type="NCBI Taxonomy" id="182803"/>
    <lineage>
        <taxon>Eukaryota</taxon>
        <taxon>Metazoa</taxon>
        <taxon>Ecdysozoa</taxon>
        <taxon>Arthropoda</taxon>
        <taxon>Chelicerata</taxon>
        <taxon>Arachnida</taxon>
        <taxon>Araneae</taxon>
        <taxon>Araneomorphae</taxon>
        <taxon>Entelegynae</taxon>
        <taxon>Araneoidea</taxon>
        <taxon>Araneidae</taxon>
        <taxon>Araneus</taxon>
    </lineage>
</organism>
<dbReference type="PANTHER" id="PTHR47331">
    <property type="entry name" value="PHD-TYPE DOMAIN-CONTAINING PROTEIN"/>
    <property type="match status" value="1"/>
</dbReference>
<evidence type="ECO:0000313" key="2">
    <source>
        <dbReference type="EMBL" id="GBO04803.1"/>
    </source>
</evidence>
<proteinExistence type="predicted"/>
<dbReference type="InterPro" id="IPR008042">
    <property type="entry name" value="Retrotrans_Pao"/>
</dbReference>
<evidence type="ECO:0000256" key="1">
    <source>
        <dbReference type="SAM" id="Coils"/>
    </source>
</evidence>
<evidence type="ECO:0008006" key="4">
    <source>
        <dbReference type="Google" id="ProtNLM"/>
    </source>
</evidence>
<protein>
    <recommendedName>
        <fullName evidence="4">Integrase zinc-binding domain-containing protein</fullName>
    </recommendedName>
</protein>
<dbReference type="AlphaFoldDB" id="A0A4Y2TXB3"/>
<dbReference type="EMBL" id="BGPR01031617">
    <property type="protein sequence ID" value="GBO04803.1"/>
    <property type="molecule type" value="Genomic_DNA"/>
</dbReference>
<evidence type="ECO:0000313" key="3">
    <source>
        <dbReference type="Proteomes" id="UP000499080"/>
    </source>
</evidence>
<name>A0A4Y2TXB3_ARAVE</name>
<feature type="coiled-coil region" evidence="1">
    <location>
        <begin position="21"/>
        <end position="65"/>
    </location>
</feature>
<dbReference type="OrthoDB" id="6425443at2759"/>
<dbReference type="Pfam" id="PF05380">
    <property type="entry name" value="Peptidase_A17"/>
    <property type="match status" value="1"/>
</dbReference>
<keyword evidence="1" id="KW-0175">Coiled coil</keyword>
<dbReference type="PANTHER" id="PTHR47331:SF4">
    <property type="entry name" value="PEPTIDASE S1 DOMAIN-CONTAINING PROTEIN"/>
    <property type="match status" value="1"/>
</dbReference>
<dbReference type="InterPro" id="IPR005312">
    <property type="entry name" value="DUF1759"/>
</dbReference>
<feature type="non-terminal residue" evidence="2">
    <location>
        <position position="1166"/>
    </location>
</feature>
<reference evidence="2 3" key="1">
    <citation type="journal article" date="2019" name="Sci. Rep.">
        <title>Orb-weaving spider Araneus ventricosus genome elucidates the spidroin gene catalogue.</title>
        <authorList>
            <person name="Kono N."/>
            <person name="Nakamura H."/>
            <person name="Ohtoshi R."/>
            <person name="Moran D.A.P."/>
            <person name="Shinohara A."/>
            <person name="Yoshida Y."/>
            <person name="Fujiwara M."/>
            <person name="Mori M."/>
            <person name="Tomita M."/>
            <person name="Arakawa K."/>
        </authorList>
    </citation>
    <scope>NUCLEOTIDE SEQUENCE [LARGE SCALE GENOMIC DNA]</scope>
</reference>
<dbReference type="Pfam" id="PF03564">
    <property type="entry name" value="DUF1759"/>
    <property type="match status" value="1"/>
</dbReference>
<sequence>MDIEKSLRKRNTIRTLVTNIVQEAEELLNNSELDIDLLEELLVKLKQKECQLKEINDQVEKLIDVSSIETEILDSEEFNDKISKCIRKINRKLKPNIVKNPESQREIEAKDRGFNVKLPKLTIEKFTGNPQEWTEFWNSFETTIHENNVLSKVEKFSYLKMYLSGKALNVVSGFELSSENYDNCIKILKHRFGRKDVIVSSYMNKIINIEPVKNSSNLNALRRLYDDLITSVRNLDAMSVTSGSYSCMLIPMVLKKIPYNMVLEFNRKKGSKSEVEVSELLDYIKSEVECRESSNLIINGNLSELASSPRNSFESKKYVHTKRPVAATLATNVKVRYCCFCKNDAHDSDNCNEFSNEQKRNKLRDDRRCYRCLKKFHTSSTCRSKIAPCSVCKKNSHNKIFCKSVNEKVEVSEEGNLATAMSVNSLNSRNVLLQTCTVSVLGESSTELTRLLTDSAAERNFIRSDLVKKLKLKSIRKETLYIYSFGMKIPQRIIYDVVDVRIQSLENPRNSLQFEALVTDTITGSQINFADKVTRSSLEKRGIRLADRESVPDVQILAGGEIFWVLQPQRIEKINKHLFLTQTLFGYTVQGVTRSPREGESHSVLRVAAMPEVRGQLPEACSCVNVFREAGMNLRKFQTNSTELKKIWIENNVTSETENDNRKILGLIWNVNTDTLKLEIDSLLEMIPDLKCTKRHILKTVAKIFDPVGFISPFVIRVKCLLQQLWELGLDFDDAVPQRVRQNWMEWCAEVETLKSFSLKRTLFSNYDVDEMEIHVFADSSTKAYGAVAYIRHKRTFEVQFVLSKTRVAPVKKLTLPRLELLGALIAARIASYLKSLLRISACDTYCWTDSSIALNWIKGSAIRWKQFVANRVREIQTLTDPGKWKFCEGRENPADLLSRGCSAQKLLNSEIWWSGARWLSQPKYLWPATVERKIPEEITELKGVKTVDQNITVQKPEHPFHCLFNKCSSWSKVVRVAAWCLRFIKNLQKTNDKTKTFLLTSEFEEAQNVILKYVQEEAFHEEIQRLKINKPIKTHSKLLALCPYLDENEILRVGGRLRHAKLHENTKYPVILPKDHMVTDLIIRHYHLKYLHAGNQLVHSAIRQRYWILCARVAIKRIIWKCVRCARLRSALSQQLMGDLPPSRVNPSRAFSKVGVDLSGPFQVK</sequence>
<gene>
    <name evidence="2" type="ORF">AVEN_212345_1</name>
</gene>
<comment type="caution">
    <text evidence="2">The sequence shown here is derived from an EMBL/GenBank/DDBJ whole genome shotgun (WGS) entry which is preliminary data.</text>
</comment>